<evidence type="ECO:0000259" key="6">
    <source>
        <dbReference type="PROSITE" id="PS50160"/>
    </source>
</evidence>
<gene>
    <name evidence="7" type="ORF">AVDCRST_MAG07-2350</name>
</gene>
<protein>
    <recommendedName>
        <fullName evidence="2">DNA ligase (ATP)</fullName>
        <ecNumber evidence="2">6.5.1.1</ecNumber>
    </recommendedName>
</protein>
<dbReference type="Gene3D" id="3.30.470.30">
    <property type="entry name" value="DNA ligase/mRNA capping enzyme"/>
    <property type="match status" value="1"/>
</dbReference>
<evidence type="ECO:0000256" key="4">
    <source>
        <dbReference type="ARBA" id="ARBA00034003"/>
    </source>
</evidence>
<dbReference type="InterPro" id="IPR014146">
    <property type="entry name" value="LigD_ligase_dom"/>
</dbReference>
<feature type="domain" description="ATP-dependent DNA ligase family profile" evidence="6">
    <location>
        <begin position="129"/>
        <end position="252"/>
    </location>
</feature>
<evidence type="ECO:0000256" key="5">
    <source>
        <dbReference type="SAM" id="MobiDB-lite"/>
    </source>
</evidence>
<comment type="catalytic activity">
    <reaction evidence="4">
        <text>ATP + (deoxyribonucleotide)n-3'-hydroxyl + 5'-phospho-(deoxyribonucleotide)m = (deoxyribonucleotide)n+m + AMP + diphosphate.</text>
        <dbReference type="EC" id="6.5.1.1"/>
    </reaction>
</comment>
<feature type="region of interest" description="Disordered" evidence="5">
    <location>
        <begin position="1"/>
        <end position="31"/>
    </location>
</feature>
<sequence length="357" mass="38019">MPPDPAPDGDVPHRLADDRRPVGRTPLPRDLRPMLATAGALPADDDGWAYEVKWDGVRALVAVEDGRVTLTSRNGNDVSSSYPELRGLGPQLGSTAVLLDGEVVAFDGAGRADFGRLQSRMHVAGPSAGLRRSTPVHLLAFDVLHLDGTALLDRSYDERRSALEGLGVEGEHWSVPPAFLGGGAAVMEATRAQGLEGVVAKRRSSTYLPGRRSDCWLKLKHVRRTSAVVAGWQPGGGGRAGRIGSLLLGVHGPGGLEFAGHVGTGFTAATLAMLAARLAPLRREGSPFPAPVPREHARTAVWVEPQLVVEVEYTAWTRDGRLRHPSYKGLRDDVPAQDVLREERDDAAGPVSGSGRP</sequence>
<name>A0A6J4LTW1_9ACTN</name>
<accession>A0A6J4LTW1</accession>
<dbReference type="Gene3D" id="3.30.1490.70">
    <property type="match status" value="1"/>
</dbReference>
<evidence type="ECO:0000313" key="7">
    <source>
        <dbReference type="EMBL" id="CAA9340730.1"/>
    </source>
</evidence>
<feature type="region of interest" description="Disordered" evidence="5">
    <location>
        <begin position="324"/>
        <end position="357"/>
    </location>
</feature>
<feature type="compositionally biased region" description="Basic and acidic residues" evidence="5">
    <location>
        <begin position="10"/>
        <end position="31"/>
    </location>
</feature>
<dbReference type="InterPro" id="IPR050191">
    <property type="entry name" value="ATP-dep_DNA_ligase"/>
</dbReference>
<dbReference type="PANTHER" id="PTHR45674:SF4">
    <property type="entry name" value="DNA LIGASE 1"/>
    <property type="match status" value="1"/>
</dbReference>
<dbReference type="GO" id="GO:0003910">
    <property type="term" value="F:DNA ligase (ATP) activity"/>
    <property type="evidence" value="ECO:0007669"/>
    <property type="project" value="UniProtKB-EC"/>
</dbReference>
<comment type="similarity">
    <text evidence="1">Belongs to the ATP-dependent DNA ligase family.</text>
</comment>
<dbReference type="GO" id="GO:0006281">
    <property type="term" value="P:DNA repair"/>
    <property type="evidence" value="ECO:0007669"/>
    <property type="project" value="InterPro"/>
</dbReference>
<evidence type="ECO:0000256" key="1">
    <source>
        <dbReference type="ARBA" id="ARBA00007572"/>
    </source>
</evidence>
<organism evidence="7">
    <name type="scientific">uncultured Frankineae bacterium</name>
    <dbReference type="NCBI Taxonomy" id="437475"/>
    <lineage>
        <taxon>Bacteria</taxon>
        <taxon>Bacillati</taxon>
        <taxon>Actinomycetota</taxon>
        <taxon>Actinomycetes</taxon>
        <taxon>Frankiales</taxon>
        <taxon>environmental samples</taxon>
    </lineage>
</organism>
<reference evidence="7" key="1">
    <citation type="submission" date="2020-02" db="EMBL/GenBank/DDBJ databases">
        <authorList>
            <person name="Meier V. D."/>
        </authorList>
    </citation>
    <scope>NUCLEOTIDE SEQUENCE</scope>
    <source>
        <strain evidence="7">AVDCRST_MAG07</strain>
    </source>
</reference>
<feature type="compositionally biased region" description="Basic and acidic residues" evidence="5">
    <location>
        <begin position="329"/>
        <end position="347"/>
    </location>
</feature>
<dbReference type="CDD" id="cd07906">
    <property type="entry name" value="Adenylation_DNA_ligase_LigD_LigC"/>
    <property type="match status" value="1"/>
</dbReference>
<proteinExistence type="inferred from homology"/>
<dbReference type="PROSITE" id="PS50160">
    <property type="entry name" value="DNA_LIGASE_A3"/>
    <property type="match status" value="1"/>
</dbReference>
<dbReference type="SUPFAM" id="SSF56091">
    <property type="entry name" value="DNA ligase/mRNA capping enzyme, catalytic domain"/>
    <property type="match status" value="1"/>
</dbReference>
<dbReference type="AlphaFoldDB" id="A0A6J4LTW1"/>
<keyword evidence="3 7" id="KW-0436">Ligase</keyword>
<dbReference type="InterPro" id="IPR012309">
    <property type="entry name" value="DNA_ligase_ATP-dep_C"/>
</dbReference>
<dbReference type="InterPro" id="IPR012310">
    <property type="entry name" value="DNA_ligase_ATP-dep_cent"/>
</dbReference>
<evidence type="ECO:0000256" key="2">
    <source>
        <dbReference type="ARBA" id="ARBA00012727"/>
    </source>
</evidence>
<dbReference type="GO" id="GO:0005524">
    <property type="term" value="F:ATP binding"/>
    <property type="evidence" value="ECO:0007669"/>
    <property type="project" value="InterPro"/>
</dbReference>
<dbReference type="NCBIfam" id="TIGR02779">
    <property type="entry name" value="NHEJ_ligase_lig"/>
    <property type="match status" value="1"/>
</dbReference>
<dbReference type="Gene3D" id="2.40.50.140">
    <property type="entry name" value="Nucleic acid-binding proteins"/>
    <property type="match status" value="1"/>
</dbReference>
<dbReference type="EMBL" id="CADCUB010000115">
    <property type="protein sequence ID" value="CAA9340730.1"/>
    <property type="molecule type" value="Genomic_DNA"/>
</dbReference>
<dbReference type="Pfam" id="PF01068">
    <property type="entry name" value="DNA_ligase_A_M"/>
    <property type="match status" value="1"/>
</dbReference>
<dbReference type="InterPro" id="IPR012340">
    <property type="entry name" value="NA-bd_OB-fold"/>
</dbReference>
<dbReference type="PANTHER" id="PTHR45674">
    <property type="entry name" value="DNA LIGASE 1/3 FAMILY MEMBER"/>
    <property type="match status" value="1"/>
</dbReference>
<dbReference type="CDD" id="cd07971">
    <property type="entry name" value="OBF_DNA_ligase_LigD"/>
    <property type="match status" value="1"/>
</dbReference>
<dbReference type="SUPFAM" id="SSF50249">
    <property type="entry name" value="Nucleic acid-binding proteins"/>
    <property type="match status" value="1"/>
</dbReference>
<dbReference type="GO" id="GO:0006310">
    <property type="term" value="P:DNA recombination"/>
    <property type="evidence" value="ECO:0007669"/>
    <property type="project" value="InterPro"/>
</dbReference>
<dbReference type="Pfam" id="PF04679">
    <property type="entry name" value="DNA_ligase_A_C"/>
    <property type="match status" value="1"/>
</dbReference>
<evidence type="ECO:0000256" key="3">
    <source>
        <dbReference type="ARBA" id="ARBA00022598"/>
    </source>
</evidence>
<dbReference type="EC" id="6.5.1.1" evidence="2"/>